<feature type="compositionally biased region" description="Polar residues" evidence="8">
    <location>
        <begin position="789"/>
        <end position="802"/>
    </location>
</feature>
<dbReference type="InterPro" id="IPR008972">
    <property type="entry name" value="Cupredoxin"/>
</dbReference>
<dbReference type="PROSITE" id="PS00080">
    <property type="entry name" value="MULTICOPPER_OXIDASE2"/>
    <property type="match status" value="1"/>
</dbReference>
<dbReference type="InterPro" id="IPR045087">
    <property type="entry name" value="Cu-oxidase_fam"/>
</dbReference>
<evidence type="ECO:0000256" key="2">
    <source>
        <dbReference type="ARBA" id="ARBA00010609"/>
    </source>
</evidence>
<organism evidence="12">
    <name type="scientific">Phytophthora nicotianae</name>
    <name type="common">Potato buckeye rot agent</name>
    <name type="synonym">Phytophthora parasitica</name>
    <dbReference type="NCBI Taxonomy" id="4792"/>
    <lineage>
        <taxon>Eukaryota</taxon>
        <taxon>Sar</taxon>
        <taxon>Stramenopiles</taxon>
        <taxon>Oomycota</taxon>
        <taxon>Peronosporomycetes</taxon>
        <taxon>Peronosporales</taxon>
        <taxon>Peronosporaceae</taxon>
        <taxon>Phytophthora</taxon>
    </lineage>
</organism>
<keyword evidence="7 9" id="KW-0472">Membrane</keyword>
<sequence>MFSRALWSVSVSTNTWGGESPRGLYDLIPQFASHSTHPGPSTKSASSSSSLSSMIPSARSTMSSAIALALGAVALLSSTDALTDLKTDWEAYVSVLTIPEVIDMTDGGAIDMQIGRSTHNWTEDGSLAGSIYGYALKNSTPTSPGPTIKVARGVPINITWYNELEAPHLLQESVQYTLTQHASACYPYCGVPVVTHVHGMESPARFDGLPFLSIYKNQSQEFVYLNNQSASTKTYHDHSNGLTRLNTWAGLVGAYIISDPELESSLNLNIETDIPLILTDRLISNTGKIMYSDDNCNEGATLWIPESFGSVNLVNGVVMPYVEIPPAQVRFRLVNAANARHYNLTMPFADKCQVVATDSGFVGEPKALTEDLVIFPFERVEFVCDFSGVEDGMTYDLEDKQTSDQATPYDNRVMQFRILTSLKTDTMKVKEIPSSLTPYKSLKELYEAGGKERTLILGEMETELLCPTMSILLYRSQQVNTSGITGHLHCTKGTVEKWNFQNPTDDPHPFHWHLINAQCGETEETVNTNQLKDVVVIPNAGDRKPDTITQVCYVACTPGDYLLEGNTRGAKEFNFDTTDPYVAHCHILEHEENAMMAWFNIQDVDDGYADDNGITPNTQITNTVIATAMGMSVLGGLATTLSVLVISVNRLNFLASPLALSVAFALSSGVMLFIGLADLFEEAVTFYRAHYTTGNVDPEAYEKGGSASTGVCDNTCNGNAYLTTVAAFFGGVVIILLVEFLVHSVFERKNAAGEKANAVDVGEMEEGDKAAFASPVPESPAAANHELHSPSTAESSNLLEQNAGQKEEYRRAGVMTGIAVAIHNFPEGLALFVSSLAGLRSGIVLSIGIILHNFPEGVAVAAPVYYATGSKLEAFKWTALSGIAQPFGAAIGWAAVSGGMSFALQASLYGIVAGMLVCITVKELLPGAYKFDPSGKAFVVAFFSGLGIIALSIMALKYAGSS</sequence>
<evidence type="ECO:0000256" key="4">
    <source>
        <dbReference type="ARBA" id="ARBA00022723"/>
    </source>
</evidence>
<accession>W2LFY9</accession>
<feature type="region of interest" description="Disordered" evidence="8">
    <location>
        <begin position="770"/>
        <end position="802"/>
    </location>
</feature>
<dbReference type="Gene3D" id="2.60.40.420">
    <property type="entry name" value="Cupredoxins - blue copper proteins"/>
    <property type="match status" value="3"/>
</dbReference>
<keyword evidence="5 9" id="KW-1133">Transmembrane helix</keyword>
<dbReference type="GO" id="GO:0016491">
    <property type="term" value="F:oxidoreductase activity"/>
    <property type="evidence" value="ECO:0007669"/>
    <property type="project" value="UniProtKB-KW"/>
</dbReference>
<dbReference type="Pfam" id="PF07732">
    <property type="entry name" value="Cu-oxidase_3"/>
    <property type="match status" value="1"/>
</dbReference>
<evidence type="ECO:0000256" key="7">
    <source>
        <dbReference type="ARBA" id="ARBA00023136"/>
    </source>
</evidence>
<evidence type="ECO:0000256" key="1">
    <source>
        <dbReference type="ARBA" id="ARBA00004141"/>
    </source>
</evidence>
<dbReference type="CDD" id="cd14448">
    <property type="entry name" value="CuRO_2_BOD_CotA_like"/>
    <property type="match status" value="1"/>
</dbReference>
<feature type="transmembrane region" description="Helical" evidence="9">
    <location>
        <begin position="624"/>
        <end position="646"/>
    </location>
</feature>
<keyword evidence="3 9" id="KW-0812">Transmembrane</keyword>
<dbReference type="Proteomes" id="UP000054423">
    <property type="component" value="Unassembled WGS sequence"/>
</dbReference>
<dbReference type="InterPro" id="IPR011706">
    <property type="entry name" value="Cu-oxidase_C"/>
</dbReference>
<keyword evidence="6" id="KW-0560">Oxidoreductase</keyword>
<evidence type="ECO:0000256" key="5">
    <source>
        <dbReference type="ARBA" id="ARBA00022989"/>
    </source>
</evidence>
<comment type="similarity">
    <text evidence="2">Belongs to the multicopper oxidase family.</text>
</comment>
<dbReference type="PANTHER" id="PTHR48267">
    <property type="entry name" value="CUPREDOXIN SUPERFAMILY PROTEIN"/>
    <property type="match status" value="1"/>
</dbReference>
<dbReference type="Pfam" id="PF02535">
    <property type="entry name" value="Zip"/>
    <property type="match status" value="1"/>
</dbReference>
<dbReference type="SUPFAM" id="SSF49503">
    <property type="entry name" value="Cupredoxins"/>
    <property type="match status" value="2"/>
</dbReference>
<dbReference type="GO" id="GO:0016020">
    <property type="term" value="C:membrane"/>
    <property type="evidence" value="ECO:0007669"/>
    <property type="project" value="UniProtKB-SubCell"/>
</dbReference>
<reference evidence="12" key="1">
    <citation type="submission" date="2013-11" db="EMBL/GenBank/DDBJ databases">
        <title>The Genome Sequence of Phytophthora parasitica CHvinca01.</title>
        <authorList>
            <consortium name="The Broad Institute Genomics Platform"/>
            <person name="Russ C."/>
            <person name="Tyler B."/>
            <person name="Panabieres F."/>
            <person name="Shan W."/>
            <person name="Tripathy S."/>
            <person name="Grunwald N."/>
            <person name="Machado M."/>
            <person name="Johnson C.S."/>
            <person name="Arredondo F."/>
            <person name="Hong C."/>
            <person name="Coffey M."/>
            <person name="Young S.K."/>
            <person name="Zeng Q."/>
            <person name="Gargeya S."/>
            <person name="Fitzgerald M."/>
            <person name="Abouelleil A."/>
            <person name="Alvarado L."/>
            <person name="Chapman S.B."/>
            <person name="Gainer-Dewar J."/>
            <person name="Goldberg J."/>
            <person name="Griggs A."/>
            <person name="Gujja S."/>
            <person name="Hansen M."/>
            <person name="Howarth C."/>
            <person name="Imamovic A."/>
            <person name="Ireland A."/>
            <person name="Larimer J."/>
            <person name="McCowan C."/>
            <person name="Murphy C."/>
            <person name="Pearson M."/>
            <person name="Poon T.W."/>
            <person name="Priest M."/>
            <person name="Roberts A."/>
            <person name="Saif S."/>
            <person name="Shea T."/>
            <person name="Sykes S."/>
            <person name="Wortman J."/>
            <person name="Nusbaum C."/>
            <person name="Birren B."/>
        </authorList>
    </citation>
    <scope>NUCLEOTIDE SEQUENCE [LARGE SCALE GENOMIC DNA]</scope>
    <source>
        <strain evidence="12">CHvinca01</strain>
    </source>
</reference>
<feature type="transmembrane region" description="Helical" evidence="9">
    <location>
        <begin position="902"/>
        <end position="925"/>
    </location>
</feature>
<dbReference type="InterPro" id="IPR002355">
    <property type="entry name" value="Cu_oxidase_Cu_BS"/>
</dbReference>
<evidence type="ECO:0000256" key="6">
    <source>
        <dbReference type="ARBA" id="ARBA00023002"/>
    </source>
</evidence>
<feature type="transmembrane region" description="Helical" evidence="9">
    <location>
        <begin position="720"/>
        <end position="742"/>
    </location>
</feature>
<dbReference type="FunFam" id="2.60.40.420:FF:000072">
    <property type="entry name" value="Spore coat protein A"/>
    <property type="match status" value="1"/>
</dbReference>
<proteinExistence type="inferred from homology"/>
<keyword evidence="4" id="KW-0479">Metal-binding</keyword>
<feature type="domain" description="Plastocyanin-like" evidence="11">
    <location>
        <begin position="193"/>
        <end position="261"/>
    </location>
</feature>
<dbReference type="AlphaFoldDB" id="W2LFY9"/>
<gene>
    <name evidence="12" type="ORF">L917_06123</name>
</gene>
<evidence type="ECO:0000256" key="3">
    <source>
        <dbReference type="ARBA" id="ARBA00022692"/>
    </source>
</evidence>
<protein>
    <recommendedName>
        <fullName evidence="13">Plastocyanin-like domain-containing protein</fullName>
    </recommendedName>
</protein>
<comment type="subcellular location">
    <subcellularLocation>
        <location evidence="1">Membrane</location>
        <topology evidence="1">Multi-pass membrane protein</topology>
    </subcellularLocation>
</comment>
<feature type="transmembrane region" description="Helical" evidence="9">
    <location>
        <begin position="658"/>
        <end position="677"/>
    </location>
</feature>
<dbReference type="VEuPathDB" id="FungiDB:PPTG_02544"/>
<evidence type="ECO:0008006" key="13">
    <source>
        <dbReference type="Google" id="ProtNLM"/>
    </source>
</evidence>
<dbReference type="CDD" id="cd13844">
    <property type="entry name" value="CuRO_1_BOD_CotA_like"/>
    <property type="match status" value="1"/>
</dbReference>
<dbReference type="GO" id="GO:0046873">
    <property type="term" value="F:metal ion transmembrane transporter activity"/>
    <property type="evidence" value="ECO:0007669"/>
    <property type="project" value="InterPro"/>
</dbReference>
<evidence type="ECO:0000256" key="9">
    <source>
        <dbReference type="SAM" id="Phobius"/>
    </source>
</evidence>
<dbReference type="Pfam" id="PF07731">
    <property type="entry name" value="Cu-oxidase_2"/>
    <property type="match status" value="1"/>
</dbReference>
<dbReference type="PANTHER" id="PTHR48267:SF1">
    <property type="entry name" value="BILIRUBIN OXIDASE"/>
    <property type="match status" value="1"/>
</dbReference>
<dbReference type="OrthoDB" id="262547at2759"/>
<dbReference type="GO" id="GO:0005507">
    <property type="term" value="F:copper ion binding"/>
    <property type="evidence" value="ECO:0007669"/>
    <property type="project" value="InterPro"/>
</dbReference>
<dbReference type="FunFam" id="2.60.40.420:FF:000076">
    <property type="entry name" value="Spore coat protein A"/>
    <property type="match status" value="1"/>
</dbReference>
<evidence type="ECO:0000259" key="10">
    <source>
        <dbReference type="Pfam" id="PF07731"/>
    </source>
</evidence>
<feature type="domain" description="Plastocyanin-like" evidence="10">
    <location>
        <begin position="488"/>
        <end position="602"/>
    </location>
</feature>
<name>W2LFY9_PHYNI</name>
<dbReference type="InterPro" id="IPR003689">
    <property type="entry name" value="ZIP"/>
</dbReference>
<feature type="transmembrane region" description="Helical" evidence="9">
    <location>
        <begin position="877"/>
        <end position="896"/>
    </location>
</feature>
<dbReference type="EMBL" id="KI678923">
    <property type="protein sequence ID" value="ETL96346.1"/>
    <property type="molecule type" value="Genomic_DNA"/>
</dbReference>
<evidence type="ECO:0000313" key="12">
    <source>
        <dbReference type="EMBL" id="ETL96346.1"/>
    </source>
</evidence>
<evidence type="ECO:0000256" key="8">
    <source>
        <dbReference type="SAM" id="MobiDB-lite"/>
    </source>
</evidence>
<feature type="transmembrane region" description="Helical" evidence="9">
    <location>
        <begin position="937"/>
        <end position="959"/>
    </location>
</feature>
<dbReference type="InterPro" id="IPR011707">
    <property type="entry name" value="Cu-oxidase-like_N"/>
</dbReference>
<evidence type="ECO:0000259" key="11">
    <source>
        <dbReference type="Pfam" id="PF07732"/>
    </source>
</evidence>